<reference evidence="1 2" key="1">
    <citation type="submission" date="2020-08" db="EMBL/GenBank/DDBJ databases">
        <title>Sequencing the genomes of 1000 actinobacteria strains.</title>
        <authorList>
            <person name="Klenk H.-P."/>
        </authorList>
    </citation>
    <scope>NUCLEOTIDE SEQUENCE [LARGE SCALE GENOMIC DNA]</scope>
    <source>
        <strain evidence="1 2">DSM 105369</strain>
    </source>
</reference>
<proteinExistence type="predicted"/>
<evidence type="ECO:0000313" key="2">
    <source>
        <dbReference type="Proteomes" id="UP000559182"/>
    </source>
</evidence>
<protein>
    <submittedName>
        <fullName evidence="1">Uncharacterized protein</fullName>
    </submittedName>
</protein>
<sequence length="73" mass="8346">MSTRGYVTVYDGTSERYVALRGRIADLLSAQRIPAQRDRATRCSWLRRERLDDVLGLLEASGYSVRMIKGDPR</sequence>
<organism evidence="1 2">
    <name type="scientific">Flexivirga oryzae</name>
    <dbReference type="NCBI Taxonomy" id="1794944"/>
    <lineage>
        <taxon>Bacteria</taxon>
        <taxon>Bacillati</taxon>
        <taxon>Actinomycetota</taxon>
        <taxon>Actinomycetes</taxon>
        <taxon>Micrococcales</taxon>
        <taxon>Dermacoccaceae</taxon>
        <taxon>Flexivirga</taxon>
    </lineage>
</organism>
<name>A0A839NF68_9MICO</name>
<accession>A0A839NF68</accession>
<dbReference type="EMBL" id="JACHVQ010000006">
    <property type="protein sequence ID" value="MBB2894574.1"/>
    <property type="molecule type" value="Genomic_DNA"/>
</dbReference>
<dbReference type="Proteomes" id="UP000559182">
    <property type="component" value="Unassembled WGS sequence"/>
</dbReference>
<evidence type="ECO:0000313" key="1">
    <source>
        <dbReference type="EMBL" id="MBB2894574.1"/>
    </source>
</evidence>
<keyword evidence="2" id="KW-1185">Reference proteome</keyword>
<gene>
    <name evidence="1" type="ORF">FHU39_004620</name>
</gene>
<dbReference type="RefSeq" id="WP_183323014.1">
    <property type="nucleotide sequence ID" value="NZ_JACHVQ010000006.1"/>
</dbReference>
<comment type="caution">
    <text evidence="1">The sequence shown here is derived from an EMBL/GenBank/DDBJ whole genome shotgun (WGS) entry which is preliminary data.</text>
</comment>
<dbReference type="AlphaFoldDB" id="A0A839NF68"/>